<organism evidence="1 2">
    <name type="scientific">Armillaria gallica</name>
    <name type="common">Bulbous honey fungus</name>
    <name type="synonym">Armillaria bulbosa</name>
    <dbReference type="NCBI Taxonomy" id="47427"/>
    <lineage>
        <taxon>Eukaryota</taxon>
        <taxon>Fungi</taxon>
        <taxon>Dikarya</taxon>
        <taxon>Basidiomycota</taxon>
        <taxon>Agaricomycotina</taxon>
        <taxon>Agaricomycetes</taxon>
        <taxon>Agaricomycetidae</taxon>
        <taxon>Agaricales</taxon>
        <taxon>Marasmiineae</taxon>
        <taxon>Physalacriaceae</taxon>
        <taxon>Armillaria</taxon>
    </lineage>
</organism>
<protein>
    <submittedName>
        <fullName evidence="1">Uncharacterized protein</fullName>
    </submittedName>
</protein>
<reference evidence="2" key="1">
    <citation type="journal article" date="2017" name="Nat. Ecol. Evol.">
        <title>Genome expansion and lineage-specific genetic innovations in the forest pathogenic fungi Armillaria.</title>
        <authorList>
            <person name="Sipos G."/>
            <person name="Prasanna A.N."/>
            <person name="Walter M.C."/>
            <person name="O'Connor E."/>
            <person name="Balint B."/>
            <person name="Krizsan K."/>
            <person name="Kiss B."/>
            <person name="Hess J."/>
            <person name="Varga T."/>
            <person name="Slot J."/>
            <person name="Riley R."/>
            <person name="Boka B."/>
            <person name="Rigling D."/>
            <person name="Barry K."/>
            <person name="Lee J."/>
            <person name="Mihaltcheva S."/>
            <person name="LaButti K."/>
            <person name="Lipzen A."/>
            <person name="Waldron R."/>
            <person name="Moloney N.M."/>
            <person name="Sperisen C."/>
            <person name="Kredics L."/>
            <person name="Vagvoelgyi C."/>
            <person name="Patrignani A."/>
            <person name="Fitzpatrick D."/>
            <person name="Nagy I."/>
            <person name="Doyle S."/>
            <person name="Anderson J.B."/>
            <person name="Grigoriev I.V."/>
            <person name="Gueldener U."/>
            <person name="Muensterkoetter M."/>
            <person name="Nagy L.G."/>
        </authorList>
    </citation>
    <scope>NUCLEOTIDE SEQUENCE [LARGE SCALE GENOMIC DNA]</scope>
    <source>
        <strain evidence="2">Ar21-2</strain>
    </source>
</reference>
<gene>
    <name evidence="1" type="ORF">ARMGADRAFT_1071878</name>
</gene>
<keyword evidence="2" id="KW-1185">Reference proteome</keyword>
<evidence type="ECO:0000313" key="2">
    <source>
        <dbReference type="Proteomes" id="UP000217790"/>
    </source>
</evidence>
<dbReference type="EMBL" id="KZ293645">
    <property type="protein sequence ID" value="PBL02409.1"/>
    <property type="molecule type" value="Genomic_DNA"/>
</dbReference>
<dbReference type="InParanoid" id="A0A2H3EHU1"/>
<dbReference type="Proteomes" id="UP000217790">
    <property type="component" value="Unassembled WGS sequence"/>
</dbReference>
<accession>A0A2H3EHU1</accession>
<name>A0A2H3EHU1_ARMGA</name>
<evidence type="ECO:0000313" key="1">
    <source>
        <dbReference type="EMBL" id="PBL02409.1"/>
    </source>
</evidence>
<dbReference type="OMA" id="ELVAYYN"/>
<sequence length="130" mass="14874">MPAKTYPLSEHLPLNKTVLCFFPQQDGLDCAHVGQVTVETKTKDPTVPELVAYYNAQDDISKAIQRLFVGQNFCPLPQKIFLDGKGYKLTGTRKTWKYGRNTLDLRWGGDEIKPFTDKWTFLFTVEEKDA</sequence>
<proteinExistence type="predicted"/>
<dbReference type="AlphaFoldDB" id="A0A2H3EHU1"/>
<dbReference type="OrthoDB" id="2748218at2759"/>